<keyword evidence="7" id="KW-0333">Golgi apparatus</keyword>
<dbReference type="EMBL" id="JARJCM010000049">
    <property type="protein sequence ID" value="KAJ7035595.1"/>
    <property type="molecule type" value="Genomic_DNA"/>
</dbReference>
<evidence type="ECO:0000256" key="5">
    <source>
        <dbReference type="ARBA" id="ARBA00022737"/>
    </source>
</evidence>
<evidence type="ECO:0000256" key="2">
    <source>
        <dbReference type="ARBA" id="ARBA00015369"/>
    </source>
</evidence>
<dbReference type="FunFam" id="2.10.70.80:FF:000001">
    <property type="entry name" value="Sortilin-related VPS10 domain-containing receptor 1"/>
    <property type="match status" value="1"/>
</dbReference>
<dbReference type="SMART" id="SM00602">
    <property type="entry name" value="VPS10"/>
    <property type="match status" value="2"/>
</dbReference>
<dbReference type="GO" id="GO:0016020">
    <property type="term" value="C:membrane"/>
    <property type="evidence" value="ECO:0007669"/>
    <property type="project" value="InterPro"/>
</dbReference>
<feature type="signal peptide" evidence="17">
    <location>
        <begin position="1"/>
        <end position="21"/>
    </location>
</feature>
<evidence type="ECO:0000256" key="16">
    <source>
        <dbReference type="SAM" id="Phobius"/>
    </source>
</evidence>
<keyword evidence="3 16" id="KW-0812">Transmembrane</keyword>
<dbReference type="GO" id="GO:0005794">
    <property type="term" value="C:Golgi apparatus"/>
    <property type="evidence" value="ECO:0007669"/>
    <property type="project" value="UniProtKB-SubCell"/>
</dbReference>
<evidence type="ECO:0000256" key="9">
    <source>
        <dbReference type="ARBA" id="ARBA00023170"/>
    </source>
</evidence>
<keyword evidence="9" id="KW-0675">Receptor</keyword>
<dbReference type="GO" id="GO:0006623">
    <property type="term" value="P:protein targeting to vacuole"/>
    <property type="evidence" value="ECO:0007669"/>
    <property type="project" value="TreeGrafter"/>
</dbReference>
<dbReference type="InterPro" id="IPR006581">
    <property type="entry name" value="VPS10"/>
</dbReference>
<dbReference type="InterPro" id="IPR050310">
    <property type="entry name" value="VPS10-sortilin"/>
</dbReference>
<gene>
    <name evidence="19" type="ORF">C8F04DRAFT_512687</name>
</gene>
<keyword evidence="8 16" id="KW-0472">Membrane</keyword>
<organism evidence="19 20">
    <name type="scientific">Mycena alexandri</name>
    <dbReference type="NCBI Taxonomy" id="1745969"/>
    <lineage>
        <taxon>Eukaryota</taxon>
        <taxon>Fungi</taxon>
        <taxon>Dikarya</taxon>
        <taxon>Basidiomycota</taxon>
        <taxon>Agaricomycotina</taxon>
        <taxon>Agaricomycetes</taxon>
        <taxon>Agaricomycetidae</taxon>
        <taxon>Agaricales</taxon>
        <taxon>Marasmiineae</taxon>
        <taxon>Mycenaceae</taxon>
        <taxon>Mycena</taxon>
    </lineage>
</organism>
<proteinExistence type="predicted"/>
<dbReference type="CDD" id="cd15482">
    <property type="entry name" value="Sialidase_non-viral"/>
    <property type="match status" value="1"/>
</dbReference>
<keyword evidence="5" id="KW-0677">Repeat</keyword>
<evidence type="ECO:0000256" key="17">
    <source>
        <dbReference type="SAM" id="SignalP"/>
    </source>
</evidence>
<keyword evidence="10" id="KW-0325">Glycoprotein</keyword>
<sequence length="1456" mass="163506">MHRHLYAGFLFLLSLPFLLVAQDPLHEITSFPNLPARLFFFDDTTSTIYHDSVEGTIYVSSDEGKTWHIPDDIPKGAAAMVIEHPFDNSYAFVLTRTKTHYRTEDRGKTWRTFDVPAEAAFVARPLSFHSDPKKYGHILYQGTVCDKSGWAAVCHDETYYTKDAFSSTPRLLLEETSRCQFAHSSVDFKHEAPSDLVYCVAFDTRTTSGGHALSSSRLYSSTDFFENDKKVEDLGIGKNAKGVLAFAIVSKFAVVALKDLSPGAQSDMLLYVTVDTKTWAKAQFPHASSAKLRENAYTLVESTTHSLAVDVVLQDQGSVGTFFVSNSNGTFFVESLKDTNRNEMGFVDYERIYGIEGIGIANTVLNPEDVEGRGEPKQLRSLITFDDGSTWAPLRAPSKDSSGQRVSCNTDDVETCSLHLHSVTTPHNFGRIFSSPAPGIVMGVGSIGNSLLPYEESDTFLSTDGGVTWSMIRQDAHKYEFGDSGSILVIVNDEEGISEVRYSLDLGNNWKTYDFGVKLRARALVTLADSTSQKFLLVGQVARKDQTKEIGRFVIVHLDFTPTRKNKCTENDFEKWYARSAKNAECLMGHKQWYKRRKANVDCYVGDKFTDPVGHEDNCSCTDADYECDYNFVRDGDKCAPVGPEPIPAGICKTVEQKFLGSSGWRRIPGNTCTGGNKDEKVEKPCSQAQPAEGDIIHQTFPFPSQIVQHAYFKDSTTIIVRLEDHSIWQSSNEGYTWDQKFPEERFLAFYHHKYSSGRAYLITNTNRFYTTTDSGRTWNPWEAPTPPNSFRAQVLRFHPDSDKLIWTGNKDCDGPLAQNCHAEAQYSRDNGRKWTFVENYVVNCAWAKDAKLDADPTEILCESYQEKTGSQRFFQSDNPLALVEGSSYFTKKKKLFDQVVGFAKFSEFLIVAELLPQKRSLDLQVSLDGVKFAAGMFPPSMHPESHAYTILESSTGSLFLHMTMSEPPSPYWGSILKSNSNGTYFGLSIENVNRDDRGFVDFEKMIGLDGIALINVVSNPHEAAVTGRKTLQSRITHNDGGSWKPLVPPKKDSLGNKYECQSTSCALHVHGYTERTDPRATYSSPSIVGLIMAVGNVGESLLPYDQSDTFLSRDAGFTWEEVHKDAHLWEFGDSGSILVMANDEEPTDHVLFSTDEGLNWREYKFTDEKMRIQTIITVPSDTSRRFILHGYVPHSSVSTVVHLDFTALTTKECVLSVENPGKDDFELWSPSEERQEQCLFGRQTLYHRRVRDTNCVVGTQPKALERIEKNCTCTATDFECEFNYFKNDADECVLAPGTTPLANDPYAACRGDEDYWYERTPYRKISFSSCDGGERPDQGPRHQCPGFAGHSGFFWFLVIMFPIIFVSFVGFWYYHRSGLARGTIRLPGDGPAFGRHSNGGVLDTLASIPWFLIGIAGIAWEWTASQFQAAFSNRRGYRNLPIDEDAQILRFEDEE</sequence>
<comment type="subcellular location">
    <subcellularLocation>
        <location evidence="1">Golgi apparatus</location>
        <location evidence="1">trans-Golgi network membrane</location>
    </subcellularLocation>
    <subcellularLocation>
        <location evidence="15">Prevacuolar compartment membrane</location>
    </subcellularLocation>
</comment>
<feature type="transmembrane region" description="Helical" evidence="16">
    <location>
        <begin position="1354"/>
        <end position="1375"/>
    </location>
</feature>
<evidence type="ECO:0000256" key="10">
    <source>
        <dbReference type="ARBA" id="ARBA00023180"/>
    </source>
</evidence>
<dbReference type="Gene3D" id="3.30.60.270">
    <property type="match status" value="2"/>
</dbReference>
<dbReference type="PANTHER" id="PTHR12106:SF27">
    <property type="entry name" value="SORTILIN-RELATED RECEPTOR"/>
    <property type="match status" value="1"/>
</dbReference>
<dbReference type="PANTHER" id="PTHR12106">
    <property type="entry name" value="SORTILIN RELATED"/>
    <property type="match status" value="1"/>
</dbReference>
<evidence type="ECO:0000256" key="13">
    <source>
        <dbReference type="ARBA" id="ARBA00031354"/>
    </source>
</evidence>
<dbReference type="InterPro" id="IPR031777">
    <property type="entry name" value="Sortilin_C"/>
</dbReference>
<comment type="function">
    <text evidence="11">Functions as a sorting receptor in the Golgi compartment required for the intracellular sorting and delivery of soluble vacuolar proteins, like carboxypeptidase Y (CPY) and proteinase A. Executes multiple rounds of sorting by cycling between the late Golgi and a prevacuolar endosome-like compartment.</text>
</comment>
<dbReference type="Proteomes" id="UP001218188">
    <property type="component" value="Unassembled WGS sequence"/>
</dbReference>
<feature type="domain" description="VPS10" evidence="18">
    <location>
        <begin position="46"/>
        <end position="691"/>
    </location>
</feature>
<name>A0AAD6SXE1_9AGAR</name>
<evidence type="ECO:0000313" key="19">
    <source>
        <dbReference type="EMBL" id="KAJ7035595.1"/>
    </source>
</evidence>
<evidence type="ECO:0000313" key="20">
    <source>
        <dbReference type="Proteomes" id="UP001218188"/>
    </source>
</evidence>
<dbReference type="SUPFAM" id="SSF110296">
    <property type="entry name" value="Oligoxyloglucan reducing end-specific cellobiohydrolase"/>
    <property type="match status" value="2"/>
</dbReference>
<dbReference type="InterPro" id="IPR015943">
    <property type="entry name" value="WD40/YVTN_repeat-like_dom_sf"/>
</dbReference>
<keyword evidence="20" id="KW-1185">Reference proteome</keyword>
<comment type="caution">
    <text evidence="19">The sequence shown here is derived from an EMBL/GenBank/DDBJ whole genome shotgun (WGS) entry which is preliminary data.</text>
</comment>
<evidence type="ECO:0000256" key="6">
    <source>
        <dbReference type="ARBA" id="ARBA00022989"/>
    </source>
</evidence>
<evidence type="ECO:0000256" key="1">
    <source>
        <dbReference type="ARBA" id="ARBA00004198"/>
    </source>
</evidence>
<keyword evidence="4 17" id="KW-0732">Signal</keyword>
<dbReference type="GO" id="GO:0006895">
    <property type="term" value="P:Golgi to endosome transport"/>
    <property type="evidence" value="ECO:0007669"/>
    <property type="project" value="TreeGrafter"/>
</dbReference>
<dbReference type="InterPro" id="IPR031778">
    <property type="entry name" value="Sortilin_N"/>
</dbReference>
<feature type="domain" description="VPS10" evidence="18">
    <location>
        <begin position="717"/>
        <end position="1350"/>
    </location>
</feature>
<evidence type="ECO:0000256" key="12">
    <source>
        <dbReference type="ARBA" id="ARBA00031250"/>
    </source>
</evidence>
<evidence type="ECO:0000256" key="11">
    <source>
        <dbReference type="ARBA" id="ARBA00025569"/>
    </source>
</evidence>
<evidence type="ECO:0000256" key="14">
    <source>
        <dbReference type="ARBA" id="ARBA00031902"/>
    </source>
</evidence>
<protein>
    <recommendedName>
        <fullName evidence="2">Vacuolar protein sorting/targeting protein 10</fullName>
    </recommendedName>
    <alternativeName>
        <fullName evidence="13">Carboxypeptidase Y receptor</fullName>
    </alternativeName>
    <alternativeName>
        <fullName evidence="12 14">Sortilin VPS10</fullName>
    </alternativeName>
</protein>
<evidence type="ECO:0000256" key="8">
    <source>
        <dbReference type="ARBA" id="ARBA00023136"/>
    </source>
</evidence>
<evidence type="ECO:0000256" key="3">
    <source>
        <dbReference type="ARBA" id="ARBA00022692"/>
    </source>
</evidence>
<dbReference type="GO" id="GO:0005829">
    <property type="term" value="C:cytosol"/>
    <property type="evidence" value="ECO:0007669"/>
    <property type="project" value="GOC"/>
</dbReference>
<dbReference type="Pfam" id="PF15902">
    <property type="entry name" value="Sortilin-Vps10"/>
    <property type="match status" value="2"/>
</dbReference>
<evidence type="ECO:0000259" key="18">
    <source>
        <dbReference type="SMART" id="SM00602"/>
    </source>
</evidence>
<evidence type="ECO:0000256" key="15">
    <source>
        <dbReference type="ARBA" id="ARBA00046293"/>
    </source>
</evidence>
<dbReference type="Pfam" id="PF15901">
    <property type="entry name" value="Sortilin_C"/>
    <property type="match status" value="2"/>
</dbReference>
<dbReference type="GO" id="GO:0006896">
    <property type="term" value="P:Golgi to vacuole transport"/>
    <property type="evidence" value="ECO:0007669"/>
    <property type="project" value="TreeGrafter"/>
</dbReference>
<keyword evidence="6 16" id="KW-1133">Transmembrane helix</keyword>
<dbReference type="FunFam" id="3.30.60.270:FF:000005">
    <property type="entry name" value="Sortilin"/>
    <property type="match status" value="1"/>
</dbReference>
<evidence type="ECO:0000256" key="7">
    <source>
        <dbReference type="ARBA" id="ARBA00023034"/>
    </source>
</evidence>
<dbReference type="Gene3D" id="2.130.10.10">
    <property type="entry name" value="YVTN repeat-like/Quinoprotein amine dehydrogenase"/>
    <property type="match status" value="2"/>
</dbReference>
<evidence type="ECO:0000256" key="4">
    <source>
        <dbReference type="ARBA" id="ARBA00022729"/>
    </source>
</evidence>
<dbReference type="Gene3D" id="2.10.70.80">
    <property type="match status" value="2"/>
</dbReference>
<feature type="chain" id="PRO_5042256774" description="Vacuolar protein sorting/targeting protein 10" evidence="17">
    <location>
        <begin position="22"/>
        <end position="1456"/>
    </location>
</feature>
<reference evidence="19" key="1">
    <citation type="submission" date="2023-03" db="EMBL/GenBank/DDBJ databases">
        <title>Massive genome expansion in bonnet fungi (Mycena s.s.) driven by repeated elements and novel gene families across ecological guilds.</title>
        <authorList>
            <consortium name="Lawrence Berkeley National Laboratory"/>
            <person name="Harder C.B."/>
            <person name="Miyauchi S."/>
            <person name="Viragh M."/>
            <person name="Kuo A."/>
            <person name="Thoen E."/>
            <person name="Andreopoulos B."/>
            <person name="Lu D."/>
            <person name="Skrede I."/>
            <person name="Drula E."/>
            <person name="Henrissat B."/>
            <person name="Morin E."/>
            <person name="Kohler A."/>
            <person name="Barry K."/>
            <person name="LaButti K."/>
            <person name="Morin E."/>
            <person name="Salamov A."/>
            <person name="Lipzen A."/>
            <person name="Mereny Z."/>
            <person name="Hegedus B."/>
            <person name="Baldrian P."/>
            <person name="Stursova M."/>
            <person name="Weitz H."/>
            <person name="Taylor A."/>
            <person name="Grigoriev I.V."/>
            <person name="Nagy L.G."/>
            <person name="Martin F."/>
            <person name="Kauserud H."/>
        </authorList>
    </citation>
    <scope>NUCLEOTIDE SEQUENCE</scope>
    <source>
        <strain evidence="19">CBHHK200</strain>
    </source>
</reference>
<accession>A0AAD6SXE1</accession>